<dbReference type="EC" id="1.14.13.9" evidence="10"/>
<evidence type="ECO:0000256" key="10">
    <source>
        <dbReference type="HAMAP-Rule" id="MF_03018"/>
    </source>
</evidence>
<dbReference type="GO" id="GO:0004502">
    <property type="term" value="F:kynurenine 3-monooxygenase activity"/>
    <property type="evidence" value="ECO:0007669"/>
    <property type="project" value="UniProtKB-UniRule"/>
</dbReference>
<evidence type="ECO:0000259" key="12">
    <source>
        <dbReference type="Pfam" id="PF01494"/>
    </source>
</evidence>
<evidence type="ECO:0000256" key="3">
    <source>
        <dbReference type="ARBA" id="ARBA00022642"/>
    </source>
</evidence>
<keyword evidence="2 10" id="KW-0285">Flavoprotein</keyword>
<dbReference type="InterPro" id="IPR027545">
    <property type="entry name" value="Kynurenine_monooxygenase"/>
</dbReference>
<dbReference type="InterPro" id="IPR002938">
    <property type="entry name" value="FAD-bd"/>
</dbReference>
<dbReference type="InterPro" id="IPR036188">
    <property type="entry name" value="FAD/NAD-bd_sf"/>
</dbReference>
<organism evidence="13 14">
    <name type="scientific">Argiope bruennichi</name>
    <name type="common">Wasp spider</name>
    <name type="synonym">Aranea bruennichi</name>
    <dbReference type="NCBI Taxonomy" id="94029"/>
    <lineage>
        <taxon>Eukaryota</taxon>
        <taxon>Metazoa</taxon>
        <taxon>Ecdysozoa</taxon>
        <taxon>Arthropoda</taxon>
        <taxon>Chelicerata</taxon>
        <taxon>Arachnida</taxon>
        <taxon>Araneae</taxon>
        <taxon>Araneomorphae</taxon>
        <taxon>Entelegynae</taxon>
        <taxon>Araneoidea</taxon>
        <taxon>Araneidae</taxon>
        <taxon>Argiope</taxon>
    </lineage>
</organism>
<evidence type="ECO:0000256" key="2">
    <source>
        <dbReference type="ARBA" id="ARBA00022630"/>
    </source>
</evidence>
<comment type="cofactor">
    <cofactor evidence="1 10">
        <name>FAD</name>
        <dbReference type="ChEBI" id="CHEBI:57692"/>
    </cofactor>
</comment>
<evidence type="ECO:0000256" key="5">
    <source>
        <dbReference type="ARBA" id="ARBA00022857"/>
    </source>
</evidence>
<dbReference type="Gene3D" id="3.50.50.60">
    <property type="entry name" value="FAD/NAD(P)-binding domain"/>
    <property type="match status" value="1"/>
</dbReference>
<dbReference type="EMBL" id="JABXBU010002230">
    <property type="protein sequence ID" value="KAF8766727.1"/>
    <property type="molecule type" value="Genomic_DNA"/>
</dbReference>
<dbReference type="HAMAP" id="MF_01971">
    <property type="entry name" value="Kynurenine_monooxygenase"/>
    <property type="match status" value="1"/>
</dbReference>
<reference evidence="13" key="2">
    <citation type="submission" date="2020-06" db="EMBL/GenBank/DDBJ databases">
        <authorList>
            <person name="Sheffer M."/>
        </authorList>
    </citation>
    <scope>NUCLEOTIDE SEQUENCE</scope>
</reference>
<comment type="function">
    <text evidence="10">Catalyzes the hydroxylation of L-kynurenine (L-Kyn) to form 3-hydroxy-L-kynurenine (L-3OHKyn). Required for synthesis of quinolinic acid.</text>
</comment>
<protein>
    <recommendedName>
        <fullName evidence="10">Kynurenine 3-monooxygenase</fullName>
        <ecNumber evidence="10">1.14.13.9</ecNumber>
    </recommendedName>
    <alternativeName>
        <fullName evidence="10">Kynurenine 3-hydroxylase</fullName>
    </alternativeName>
</protein>
<dbReference type="GO" id="GO:0043420">
    <property type="term" value="P:anthranilate metabolic process"/>
    <property type="evidence" value="ECO:0007669"/>
    <property type="project" value="UniProtKB-UniRule"/>
</dbReference>
<dbReference type="OMA" id="REFMFIA"/>
<dbReference type="GO" id="GO:0006569">
    <property type="term" value="P:L-tryptophan catabolic process"/>
    <property type="evidence" value="ECO:0007669"/>
    <property type="project" value="UniProtKB-UniRule"/>
</dbReference>
<evidence type="ECO:0000256" key="8">
    <source>
        <dbReference type="ARBA" id="ARBA00023128"/>
    </source>
</evidence>
<sequence length="445" mass="50876">MKEAKDLHVSIIGGGLVGSLCACILGKKGVQVKLYEFRDDIRQMEVVQGRSINLALSVRGRSALALAGLEEEVIDKHGIPMRGRMIHSLDGWRTPIKYDKKGRCIYSVGRRFLNETLLNAAEKCSNVEIKFNHKFLDCDFKAGKFKVLGPDGNVKEEDPADLLIGCDGAYSGVRRQMLKLPRFNYSQEYIEHGYLELCIPPTDTGEFAMEKNYLHIWPRHTFMMIALPNQDASYTVTLFMPFSMFEKLKTPEKLLQFFEEQFPDSIPLIGKEKLVTDFFKTPPSALVSIKCNPYHVDDKALIIGDAAHAMVPFYGQGMNAGFEDCEILSELLEAYCYDLKRVLPAFTERRHQDAVAICDLAMYNYTEMRHLVTSKTFLFRKMVDELIFTVCPKAWMPLYTMVTFSKLRYSHCISRKQMQDKILWTALWSLAIIGFSIIIAIFTRI</sequence>
<dbReference type="AlphaFoldDB" id="A0A8T0E5R4"/>
<dbReference type="GO" id="GO:0034354">
    <property type="term" value="P:'de novo' NAD+ biosynthetic process from L-tryptophan"/>
    <property type="evidence" value="ECO:0007669"/>
    <property type="project" value="UniProtKB-UniRule"/>
</dbReference>
<dbReference type="GO" id="GO:0071949">
    <property type="term" value="F:FAD binding"/>
    <property type="evidence" value="ECO:0007669"/>
    <property type="project" value="InterPro"/>
</dbReference>
<comment type="pathway">
    <text evidence="10">Cofactor biosynthesis; NAD(+) biosynthesis; quinolinate from L-kynurenine: step 1/3.</text>
</comment>
<evidence type="ECO:0000256" key="11">
    <source>
        <dbReference type="SAM" id="Phobius"/>
    </source>
</evidence>
<dbReference type="Pfam" id="PF01494">
    <property type="entry name" value="FAD_binding_3"/>
    <property type="match status" value="1"/>
</dbReference>
<accession>A0A8T0E5R4</accession>
<proteinExistence type="inferred from homology"/>
<dbReference type="SUPFAM" id="SSF51905">
    <property type="entry name" value="FAD/NAD(P)-binding domain"/>
    <property type="match status" value="1"/>
</dbReference>
<keyword evidence="6 10" id="KW-0560">Oxidoreductase</keyword>
<gene>
    <name evidence="13" type="ORF">HNY73_019761</name>
</gene>
<keyword evidence="8 10" id="KW-0496">Mitochondrion</keyword>
<feature type="domain" description="FAD-binding" evidence="12">
    <location>
        <begin position="7"/>
        <end position="353"/>
    </location>
</feature>
<dbReference type="PROSITE" id="PS51257">
    <property type="entry name" value="PROKAR_LIPOPROTEIN"/>
    <property type="match status" value="1"/>
</dbReference>
<comment type="subcellular location">
    <subcellularLocation>
        <location evidence="10">Mitochondrion</location>
    </subcellularLocation>
    <subcellularLocation>
        <location evidence="10">Membrane</location>
        <topology evidence="10">Multi-pass membrane protein</topology>
    </subcellularLocation>
</comment>
<dbReference type="GO" id="GO:0019805">
    <property type="term" value="P:quinolinate biosynthetic process"/>
    <property type="evidence" value="ECO:0007669"/>
    <property type="project" value="UniProtKB-UniRule"/>
</dbReference>
<evidence type="ECO:0000313" key="14">
    <source>
        <dbReference type="Proteomes" id="UP000807504"/>
    </source>
</evidence>
<dbReference type="PRINTS" id="PR00420">
    <property type="entry name" value="RNGMNOXGNASE"/>
</dbReference>
<evidence type="ECO:0000313" key="13">
    <source>
        <dbReference type="EMBL" id="KAF8766727.1"/>
    </source>
</evidence>
<evidence type="ECO:0000256" key="7">
    <source>
        <dbReference type="ARBA" id="ARBA00023033"/>
    </source>
</evidence>
<name>A0A8T0E5R4_ARGBR</name>
<keyword evidence="4 10" id="KW-0274">FAD</keyword>
<evidence type="ECO:0000256" key="1">
    <source>
        <dbReference type="ARBA" id="ARBA00001974"/>
    </source>
</evidence>
<dbReference type="PANTHER" id="PTHR46028">
    <property type="entry name" value="KYNURENINE 3-MONOOXYGENASE"/>
    <property type="match status" value="1"/>
</dbReference>
<dbReference type="OrthoDB" id="10053569at2759"/>
<comment type="catalytic activity">
    <reaction evidence="9 10">
        <text>L-kynurenine + NADPH + O2 + H(+) = 3-hydroxy-L-kynurenine + NADP(+) + H2O</text>
        <dbReference type="Rhea" id="RHEA:20545"/>
        <dbReference type="ChEBI" id="CHEBI:15377"/>
        <dbReference type="ChEBI" id="CHEBI:15378"/>
        <dbReference type="ChEBI" id="CHEBI:15379"/>
        <dbReference type="ChEBI" id="CHEBI:57783"/>
        <dbReference type="ChEBI" id="CHEBI:57959"/>
        <dbReference type="ChEBI" id="CHEBI:58125"/>
        <dbReference type="ChEBI" id="CHEBI:58349"/>
        <dbReference type="EC" id="1.14.13.9"/>
    </reaction>
</comment>
<evidence type="ECO:0000256" key="9">
    <source>
        <dbReference type="ARBA" id="ARBA00047818"/>
    </source>
</evidence>
<keyword evidence="11" id="KW-0812">Transmembrane</keyword>
<evidence type="ECO:0000256" key="6">
    <source>
        <dbReference type="ARBA" id="ARBA00023002"/>
    </source>
</evidence>
<evidence type="ECO:0000256" key="4">
    <source>
        <dbReference type="ARBA" id="ARBA00022827"/>
    </source>
</evidence>
<keyword evidence="7 10" id="KW-0503">Monooxygenase</keyword>
<keyword evidence="5 10" id="KW-0521">NADP</keyword>
<reference evidence="13" key="1">
    <citation type="journal article" date="2020" name="bioRxiv">
        <title>Chromosome-level reference genome of the European wasp spider Argiope bruennichi: a resource for studies on range expansion and evolutionary adaptation.</title>
        <authorList>
            <person name="Sheffer M.M."/>
            <person name="Hoppe A."/>
            <person name="Krehenwinkel H."/>
            <person name="Uhl G."/>
            <person name="Kuss A.W."/>
            <person name="Jensen L."/>
            <person name="Jensen C."/>
            <person name="Gillespie R.G."/>
            <person name="Hoff K.J."/>
            <person name="Prost S."/>
        </authorList>
    </citation>
    <scope>NUCLEOTIDE SEQUENCE</scope>
</reference>
<dbReference type="PANTHER" id="PTHR46028:SF2">
    <property type="entry name" value="KYNURENINE 3-MONOOXYGENASE"/>
    <property type="match status" value="1"/>
</dbReference>
<keyword evidence="11" id="KW-1133">Transmembrane helix</keyword>
<dbReference type="FunFam" id="3.50.50.60:FF:000129">
    <property type="entry name" value="Kynurenine 3-monooxygenase"/>
    <property type="match status" value="1"/>
</dbReference>
<dbReference type="Proteomes" id="UP000807504">
    <property type="component" value="Unassembled WGS sequence"/>
</dbReference>
<feature type="transmembrane region" description="Helical" evidence="11">
    <location>
        <begin position="422"/>
        <end position="442"/>
    </location>
</feature>
<dbReference type="GO" id="GO:0070189">
    <property type="term" value="P:kynurenine metabolic process"/>
    <property type="evidence" value="ECO:0007669"/>
    <property type="project" value="TreeGrafter"/>
</dbReference>
<keyword evidence="3 10" id="KW-0662">Pyridine nucleotide biosynthesis</keyword>
<comment type="similarity">
    <text evidence="10">Belongs to the aromatic-ring hydroxylase family. KMO subfamily.</text>
</comment>
<keyword evidence="10 11" id="KW-0472">Membrane</keyword>
<comment type="caution">
    <text evidence="13">The sequence shown here is derived from an EMBL/GenBank/DDBJ whole genome shotgun (WGS) entry which is preliminary data.</text>
</comment>
<dbReference type="GO" id="GO:0005741">
    <property type="term" value="C:mitochondrial outer membrane"/>
    <property type="evidence" value="ECO:0007669"/>
    <property type="project" value="TreeGrafter"/>
</dbReference>
<keyword evidence="14" id="KW-1185">Reference proteome</keyword>